<sequence length="63" mass="6913">MVQRQCSGSRTALIFTTLQPLEPEISDSEQKAMEYLKDIDALAHGLPPVFLVHATSLTVITSL</sequence>
<evidence type="ECO:0000313" key="1">
    <source>
        <dbReference type="EMBL" id="KAJ2865856.1"/>
    </source>
</evidence>
<keyword evidence="2" id="KW-1185">Reference proteome</keyword>
<dbReference type="EMBL" id="JANBUY010000050">
    <property type="protein sequence ID" value="KAJ2865856.1"/>
    <property type="molecule type" value="Genomic_DNA"/>
</dbReference>
<dbReference type="Proteomes" id="UP001140074">
    <property type="component" value="Unassembled WGS sequence"/>
</dbReference>
<protein>
    <submittedName>
        <fullName evidence="1">Uncharacterized protein</fullName>
    </submittedName>
</protein>
<organism evidence="1 2">
    <name type="scientific">Coemansia aciculifera</name>
    <dbReference type="NCBI Taxonomy" id="417176"/>
    <lineage>
        <taxon>Eukaryota</taxon>
        <taxon>Fungi</taxon>
        <taxon>Fungi incertae sedis</taxon>
        <taxon>Zoopagomycota</taxon>
        <taxon>Kickxellomycotina</taxon>
        <taxon>Kickxellomycetes</taxon>
        <taxon>Kickxellales</taxon>
        <taxon>Kickxellaceae</taxon>
        <taxon>Coemansia</taxon>
    </lineage>
</organism>
<proteinExistence type="predicted"/>
<reference evidence="1" key="1">
    <citation type="submission" date="2022-07" db="EMBL/GenBank/DDBJ databases">
        <title>Phylogenomic reconstructions and comparative analyses of Kickxellomycotina fungi.</title>
        <authorList>
            <person name="Reynolds N.K."/>
            <person name="Stajich J.E."/>
            <person name="Barry K."/>
            <person name="Grigoriev I.V."/>
            <person name="Crous P."/>
            <person name="Smith M.E."/>
        </authorList>
    </citation>
    <scope>NUCLEOTIDE SEQUENCE</scope>
    <source>
        <strain evidence="1">RSA 476</strain>
    </source>
</reference>
<comment type="caution">
    <text evidence="1">The sequence shown here is derived from an EMBL/GenBank/DDBJ whole genome shotgun (WGS) entry which is preliminary data.</text>
</comment>
<evidence type="ECO:0000313" key="2">
    <source>
        <dbReference type="Proteomes" id="UP001140074"/>
    </source>
</evidence>
<accession>A0A9W8IRN7</accession>
<name>A0A9W8IRN7_9FUNG</name>
<dbReference type="AlphaFoldDB" id="A0A9W8IRN7"/>
<gene>
    <name evidence="1" type="ORF">GGH94_001926</name>
</gene>